<dbReference type="EMBL" id="MDEG01000022">
    <property type="protein sequence ID" value="PPU95794.1"/>
    <property type="molecule type" value="Genomic_DNA"/>
</dbReference>
<evidence type="ECO:0000259" key="1">
    <source>
        <dbReference type="PROSITE" id="PS51459"/>
    </source>
</evidence>
<dbReference type="Gene3D" id="1.10.3290.10">
    <property type="entry name" value="Fido-like domain"/>
    <property type="match status" value="1"/>
</dbReference>
<dbReference type="SUPFAM" id="SSF140931">
    <property type="entry name" value="Fic-like"/>
    <property type="match status" value="1"/>
</dbReference>
<gene>
    <name evidence="2" type="ORF">XhyaCFBP1156_17400</name>
</gene>
<dbReference type="InterPro" id="IPR036597">
    <property type="entry name" value="Fido-like_dom_sf"/>
</dbReference>
<accession>A0A2S7ERQ8</accession>
<keyword evidence="3" id="KW-1185">Reference proteome</keyword>
<sequence length="274" mass="30793">MDITRKIFMLPAYTDIKKPDLDQLCEIFYQDCLEADYELSLIKNSSMTPWFEVPPLASNDFNLKYGLSGASLFIDDIARLPDPLAVKITNIESEAFEGELFLANCQIIRKSIGCRISEFRLLLNSVTGNISGESMDIRDGYARTSPDEHGRVFTYLCPTKIEDELSTAYELLLKHPPSLIGAAIAFTYLVALHPYRDFNGRLSRLVANSLIAPACVSSPHVYVQIKRIQLMSGNFFSVHVRRASLLGDWLPIIKTFRSSIKIFFLISKGGESHA</sequence>
<dbReference type="RefSeq" id="WP_104558862.1">
    <property type="nucleotide sequence ID" value="NZ_JBHRWS010000001.1"/>
</dbReference>
<evidence type="ECO:0000313" key="2">
    <source>
        <dbReference type="EMBL" id="PPU95794.1"/>
    </source>
</evidence>
<name>A0A2S7ERQ8_9XANT</name>
<comment type="caution">
    <text evidence="2">The sequence shown here is derived from an EMBL/GenBank/DDBJ whole genome shotgun (WGS) entry which is preliminary data.</text>
</comment>
<dbReference type="Pfam" id="PF02661">
    <property type="entry name" value="Fic"/>
    <property type="match status" value="1"/>
</dbReference>
<evidence type="ECO:0000313" key="3">
    <source>
        <dbReference type="Proteomes" id="UP000238261"/>
    </source>
</evidence>
<organism evidence="2 3">
    <name type="scientific">Xanthomonas hyacinthi</name>
    <dbReference type="NCBI Taxonomy" id="56455"/>
    <lineage>
        <taxon>Bacteria</taxon>
        <taxon>Pseudomonadati</taxon>
        <taxon>Pseudomonadota</taxon>
        <taxon>Gammaproteobacteria</taxon>
        <taxon>Lysobacterales</taxon>
        <taxon>Lysobacteraceae</taxon>
        <taxon>Xanthomonas</taxon>
    </lineage>
</organism>
<reference evidence="3" key="1">
    <citation type="submission" date="2016-08" db="EMBL/GenBank/DDBJ databases">
        <authorList>
            <person name="Merda D."/>
            <person name="Briand M."/>
            <person name="Taghouti G."/>
            <person name="Carrere S."/>
            <person name="Gouzy J."/>
            <person name="Portier P."/>
            <person name="Jacques M.-A."/>
            <person name="Fischer-Le Saux M."/>
        </authorList>
    </citation>
    <scope>NUCLEOTIDE SEQUENCE [LARGE SCALE GENOMIC DNA]</scope>
    <source>
        <strain evidence="3">CFBP1156</strain>
    </source>
</reference>
<feature type="domain" description="Fido" evidence="1">
    <location>
        <begin position="114"/>
        <end position="252"/>
    </location>
</feature>
<proteinExistence type="predicted"/>
<dbReference type="Proteomes" id="UP000238261">
    <property type="component" value="Unassembled WGS sequence"/>
</dbReference>
<protein>
    <recommendedName>
        <fullName evidence="1">Fido domain-containing protein</fullName>
    </recommendedName>
</protein>
<dbReference type="PROSITE" id="PS51459">
    <property type="entry name" value="FIDO"/>
    <property type="match status" value="1"/>
</dbReference>
<dbReference type="AlphaFoldDB" id="A0A2S7ERQ8"/>
<dbReference type="InterPro" id="IPR003812">
    <property type="entry name" value="Fido"/>
</dbReference>